<dbReference type="FunFam" id="1.10.10.2830:FF:000001">
    <property type="entry name" value="Chromosome partitioning protein ParB"/>
    <property type="match status" value="1"/>
</dbReference>
<dbReference type="GO" id="GO:0007059">
    <property type="term" value="P:chromosome segregation"/>
    <property type="evidence" value="ECO:0007669"/>
    <property type="project" value="UniProtKB-KW"/>
</dbReference>
<evidence type="ECO:0000256" key="3">
    <source>
        <dbReference type="ARBA" id="ARBA00022829"/>
    </source>
</evidence>
<dbReference type="GO" id="GO:0005694">
    <property type="term" value="C:chromosome"/>
    <property type="evidence" value="ECO:0007669"/>
    <property type="project" value="TreeGrafter"/>
</dbReference>
<dbReference type="InterPro" id="IPR057240">
    <property type="entry name" value="ParB_dimer_C"/>
</dbReference>
<gene>
    <name evidence="7" type="ORF">ABM34_09620</name>
</gene>
<dbReference type="EMBL" id="CP012034">
    <property type="protein sequence ID" value="AKP67762.1"/>
    <property type="molecule type" value="Genomic_DNA"/>
</dbReference>
<dbReference type="InterPro" id="IPR004437">
    <property type="entry name" value="ParB/RepB/Spo0J"/>
</dbReference>
<proteinExistence type="inferred from homology"/>
<keyword evidence="5" id="KW-0175">Coiled coil</keyword>
<dbReference type="Proteomes" id="UP000036106">
    <property type="component" value="Chromosome"/>
</dbReference>
<dbReference type="RefSeq" id="WP_048705332.1">
    <property type="nucleotide sequence ID" value="NZ_CP012034.1"/>
</dbReference>
<keyword evidence="8" id="KW-1185">Reference proteome</keyword>
<reference evidence="8" key="1">
    <citation type="submission" date="2015-07" db="EMBL/GenBank/DDBJ databases">
        <title>Lactobacillus ginsenosidimutans/EMML 3141/ whole genome sequencing.</title>
        <authorList>
            <person name="Kim M.K."/>
            <person name="Im W.-T."/>
            <person name="Srinivasan S."/>
            <person name="Lee J.-J."/>
        </authorList>
    </citation>
    <scope>NUCLEOTIDE SEQUENCE [LARGE SCALE GENOMIC DNA]</scope>
    <source>
        <strain evidence="8">EMML 3041</strain>
    </source>
</reference>
<dbReference type="AlphaFoldDB" id="A0A0H4QIJ3"/>
<dbReference type="PROSITE" id="PS50943">
    <property type="entry name" value="HTH_CROC1"/>
    <property type="match status" value="1"/>
</dbReference>
<dbReference type="GO" id="GO:0009295">
    <property type="term" value="C:nucleoid"/>
    <property type="evidence" value="ECO:0007669"/>
    <property type="project" value="UniProtKB-SubCell"/>
</dbReference>
<comment type="similarity">
    <text evidence="2">Belongs to the ParB family.</text>
</comment>
<dbReference type="Pfam" id="PF02195">
    <property type="entry name" value="ParB_N"/>
    <property type="match status" value="1"/>
</dbReference>
<dbReference type="InterPro" id="IPR001387">
    <property type="entry name" value="Cro/C1-type_HTH"/>
</dbReference>
<protein>
    <submittedName>
        <fullName evidence="7">Chromosome partitioning protein ParB</fullName>
    </submittedName>
</protein>
<comment type="subcellular location">
    <subcellularLocation>
        <location evidence="1">Cytoplasm</location>
        <location evidence="1">Nucleoid</location>
    </subcellularLocation>
</comment>
<evidence type="ECO:0000256" key="4">
    <source>
        <dbReference type="ARBA" id="ARBA00023125"/>
    </source>
</evidence>
<dbReference type="GO" id="GO:0045881">
    <property type="term" value="P:positive regulation of sporulation resulting in formation of a cellular spore"/>
    <property type="evidence" value="ECO:0007669"/>
    <property type="project" value="TreeGrafter"/>
</dbReference>
<sequence length="290" mass="32558">MASSKNKKGLGKGIDAIFSEFEAIDENSESVVDLNLDEIRPNPYQPRKTFDEHALNELAKSIDQNGVFQPIIVRESVNGFEIIAGERRFRASKIAKKTTIPAIVRPLSESGMMEIAVLENLQREDLTPLEEADAYQTLITKLNLTQEQVSQRLGKSRPYIANYLRLLNLPESTKQLVQSGALSMGQARTLLSLKDQDQIEKLAQKAVDEDLTVRQLEQLATETKHDVKKENKAKKAKSPFVKATEDKLVEKFDTQVAVKTSRNGHGKLEIDFTNTDDLNRILDILGIQID</sequence>
<name>A0A0H4QIJ3_9LACO</name>
<dbReference type="FunFam" id="3.90.1530.30:FF:000001">
    <property type="entry name" value="Chromosome partitioning protein ParB"/>
    <property type="match status" value="1"/>
</dbReference>
<accession>A0A0H4QIJ3</accession>
<evidence type="ECO:0000259" key="6">
    <source>
        <dbReference type="PROSITE" id="PS50943"/>
    </source>
</evidence>
<dbReference type="OrthoDB" id="9802051at2"/>
<evidence type="ECO:0000313" key="7">
    <source>
        <dbReference type="EMBL" id="AKP67762.1"/>
    </source>
</evidence>
<dbReference type="SUPFAM" id="SSF110849">
    <property type="entry name" value="ParB/Sulfiredoxin"/>
    <property type="match status" value="1"/>
</dbReference>
<dbReference type="SMART" id="SM00470">
    <property type="entry name" value="ParB"/>
    <property type="match status" value="1"/>
</dbReference>
<dbReference type="Gene3D" id="1.10.10.2830">
    <property type="match status" value="1"/>
</dbReference>
<evidence type="ECO:0000256" key="5">
    <source>
        <dbReference type="SAM" id="Coils"/>
    </source>
</evidence>
<dbReference type="NCBIfam" id="TIGR00180">
    <property type="entry name" value="parB_part"/>
    <property type="match status" value="1"/>
</dbReference>
<evidence type="ECO:0000313" key="8">
    <source>
        <dbReference type="Proteomes" id="UP000036106"/>
    </source>
</evidence>
<keyword evidence="4" id="KW-0238">DNA-binding</keyword>
<dbReference type="Gene3D" id="3.90.1530.30">
    <property type="match status" value="1"/>
</dbReference>
<feature type="domain" description="HTH cro/C1-type" evidence="6">
    <location>
        <begin position="141"/>
        <end position="165"/>
    </location>
</feature>
<dbReference type="Pfam" id="PF23552">
    <property type="entry name" value="ParB_C"/>
    <property type="match status" value="1"/>
</dbReference>
<dbReference type="InterPro" id="IPR003115">
    <property type="entry name" value="ParB_N"/>
</dbReference>
<dbReference type="SUPFAM" id="SSF109709">
    <property type="entry name" value="KorB DNA-binding domain-like"/>
    <property type="match status" value="1"/>
</dbReference>
<dbReference type="PANTHER" id="PTHR33375:SF1">
    <property type="entry name" value="CHROMOSOME-PARTITIONING PROTEIN PARB-RELATED"/>
    <property type="match status" value="1"/>
</dbReference>
<dbReference type="InterPro" id="IPR041468">
    <property type="entry name" value="HTH_ParB/Spo0J"/>
</dbReference>
<dbReference type="InterPro" id="IPR050336">
    <property type="entry name" value="Chromosome_partition/occlusion"/>
</dbReference>
<feature type="coiled-coil region" evidence="5">
    <location>
        <begin position="199"/>
        <end position="233"/>
    </location>
</feature>
<dbReference type="InterPro" id="IPR036086">
    <property type="entry name" value="ParB/Sulfiredoxin_sf"/>
</dbReference>
<dbReference type="CDD" id="cd16393">
    <property type="entry name" value="SPO0J_N"/>
    <property type="match status" value="1"/>
</dbReference>
<dbReference type="STRING" id="1007676.ABM34_09620"/>
<organism evidence="7 8">
    <name type="scientific">Companilactobacillus ginsenosidimutans</name>
    <dbReference type="NCBI Taxonomy" id="1007676"/>
    <lineage>
        <taxon>Bacteria</taxon>
        <taxon>Bacillati</taxon>
        <taxon>Bacillota</taxon>
        <taxon>Bacilli</taxon>
        <taxon>Lactobacillales</taxon>
        <taxon>Lactobacillaceae</taxon>
        <taxon>Companilactobacillus</taxon>
    </lineage>
</organism>
<evidence type="ECO:0000256" key="1">
    <source>
        <dbReference type="ARBA" id="ARBA00004453"/>
    </source>
</evidence>
<keyword evidence="3" id="KW-0159">Chromosome partition</keyword>
<dbReference type="Pfam" id="PF17762">
    <property type="entry name" value="HTH_ParB"/>
    <property type="match status" value="1"/>
</dbReference>
<dbReference type="GO" id="GO:0003677">
    <property type="term" value="F:DNA binding"/>
    <property type="evidence" value="ECO:0007669"/>
    <property type="project" value="UniProtKB-KW"/>
</dbReference>
<dbReference type="PANTHER" id="PTHR33375">
    <property type="entry name" value="CHROMOSOME-PARTITIONING PROTEIN PARB-RELATED"/>
    <property type="match status" value="1"/>
</dbReference>
<evidence type="ECO:0000256" key="2">
    <source>
        <dbReference type="ARBA" id="ARBA00006295"/>
    </source>
</evidence>
<dbReference type="PATRIC" id="fig|1007676.4.peg.1947"/>
<dbReference type="KEGG" id="lgn:ABM34_09620"/>